<gene>
    <name evidence="2" type="ORF">AGRA3207_007397</name>
</gene>
<proteinExistence type="predicted"/>
<reference evidence="2" key="1">
    <citation type="submission" date="2020-07" db="EMBL/GenBank/DDBJ databases">
        <authorList>
            <person name="Tarantini F.S."/>
            <person name="Hong K.W."/>
            <person name="Chan K.G."/>
        </authorList>
    </citation>
    <scope>NUCLEOTIDE SEQUENCE</scope>
    <source>
        <strain evidence="2">32-07</strain>
    </source>
</reference>
<feature type="region of interest" description="Disordered" evidence="1">
    <location>
        <begin position="232"/>
        <end position="253"/>
    </location>
</feature>
<evidence type="ECO:0008006" key="4">
    <source>
        <dbReference type="Google" id="ProtNLM"/>
    </source>
</evidence>
<dbReference type="RefSeq" id="WP_231332045.1">
    <property type="nucleotide sequence ID" value="NZ_CP059572.1"/>
</dbReference>
<protein>
    <recommendedName>
        <fullName evidence="4">TniQ protein</fullName>
    </recommendedName>
</protein>
<dbReference type="Proteomes" id="UP001049518">
    <property type="component" value="Chromosome"/>
</dbReference>
<organism evidence="2 3">
    <name type="scientific">Actinomadura graeca</name>
    <dbReference type="NCBI Taxonomy" id="2750812"/>
    <lineage>
        <taxon>Bacteria</taxon>
        <taxon>Bacillati</taxon>
        <taxon>Actinomycetota</taxon>
        <taxon>Actinomycetes</taxon>
        <taxon>Streptosporangiales</taxon>
        <taxon>Thermomonosporaceae</taxon>
        <taxon>Actinomadura</taxon>
    </lineage>
</organism>
<dbReference type="EMBL" id="CP059572">
    <property type="protein sequence ID" value="QXJ25836.1"/>
    <property type="molecule type" value="Genomic_DNA"/>
</dbReference>
<name>A0ABX8R442_9ACTN</name>
<evidence type="ECO:0000313" key="2">
    <source>
        <dbReference type="EMBL" id="QXJ25836.1"/>
    </source>
</evidence>
<evidence type="ECO:0000256" key="1">
    <source>
        <dbReference type="SAM" id="MobiDB-lite"/>
    </source>
</evidence>
<accession>A0ABX8R442</accession>
<feature type="compositionally biased region" description="Basic and acidic residues" evidence="1">
    <location>
        <begin position="233"/>
        <end position="243"/>
    </location>
</feature>
<keyword evidence="3" id="KW-1185">Reference proteome</keyword>
<evidence type="ECO:0000313" key="3">
    <source>
        <dbReference type="Proteomes" id="UP001049518"/>
    </source>
</evidence>
<sequence length="321" mass="35033">MTVGGWVPWLADTLDPDHGQQAFHTYVCQDSVLLPRRAAGRNIVARWLPWIPPGTRKRSARKICPSCAADPDRGTPLTATLLLTTSCPEHGCRLEPEVDVRVGIAIAEPVPARHAPTPLVTLDRLAHQGLTSGGVTLPGRAIHVGLWFRLLRTLVDEVTVAPSQVGARSAATLHQIWDTAAVSARAGLRLWRPYERLDPTYQEAILRAAGTALHLAETGAITARGTLGALLDPPRHQPVHDGDPPGTPADPWRNLQGEAEEVLERARTDPATARQILTLFTRRCRTLARFDRERHLLIASGVPAAFLPDAREFGRSDLLQP</sequence>